<dbReference type="Gene3D" id="3.90.226.10">
    <property type="entry name" value="2-enoyl-CoA Hydratase, Chain A, domain 1"/>
    <property type="match status" value="1"/>
</dbReference>
<comment type="caution">
    <text evidence="8">The sequence shown here is derived from an EMBL/GenBank/DDBJ whole genome shotgun (WGS) entry which is preliminary data.</text>
</comment>
<evidence type="ECO:0000256" key="7">
    <source>
        <dbReference type="RuleBase" id="RU003707"/>
    </source>
</evidence>
<comment type="pathway">
    <text evidence="1">Lipid metabolism; butanoate metabolism.</text>
</comment>
<dbReference type="InterPro" id="IPR018376">
    <property type="entry name" value="Enoyl-CoA_hyd/isom_CS"/>
</dbReference>
<comment type="subunit">
    <text evidence="3">Homotetramer.</text>
</comment>
<comment type="similarity">
    <text evidence="2 7">Belongs to the enoyl-CoA hydratase/isomerase family.</text>
</comment>
<dbReference type="GO" id="GO:0018812">
    <property type="term" value="F:3-hydroxyacyl-CoA dehydratase activity"/>
    <property type="evidence" value="ECO:0007669"/>
    <property type="project" value="UniProtKB-EC"/>
</dbReference>
<evidence type="ECO:0000256" key="2">
    <source>
        <dbReference type="ARBA" id="ARBA00005254"/>
    </source>
</evidence>
<dbReference type="AlphaFoldDB" id="C4G9V3"/>
<dbReference type="InterPro" id="IPR001753">
    <property type="entry name" value="Enoyl-CoA_hydra/iso"/>
</dbReference>
<evidence type="ECO:0000256" key="3">
    <source>
        <dbReference type="ARBA" id="ARBA00011881"/>
    </source>
</evidence>
<evidence type="ECO:0000313" key="9">
    <source>
        <dbReference type="Proteomes" id="UP000003494"/>
    </source>
</evidence>
<dbReference type="eggNOG" id="COG1024">
    <property type="taxonomic scope" value="Bacteria"/>
</dbReference>
<dbReference type="GO" id="GO:0016853">
    <property type="term" value="F:isomerase activity"/>
    <property type="evidence" value="ECO:0007669"/>
    <property type="project" value="UniProtKB-KW"/>
</dbReference>
<keyword evidence="9" id="KW-1185">Reference proteome</keyword>
<evidence type="ECO:0000256" key="5">
    <source>
        <dbReference type="ARBA" id="ARBA00050624"/>
    </source>
</evidence>
<dbReference type="Pfam" id="PF00378">
    <property type="entry name" value="ECH_1"/>
    <property type="match status" value="1"/>
</dbReference>
<evidence type="ECO:0000256" key="4">
    <source>
        <dbReference type="ARBA" id="ARBA00023239"/>
    </source>
</evidence>
<dbReference type="Gene3D" id="1.10.12.10">
    <property type="entry name" value="Lyase 2-enoyl-coa Hydratase, Chain A, domain 2"/>
    <property type="match status" value="1"/>
</dbReference>
<dbReference type="FunFam" id="3.90.226.10:FF:000009">
    <property type="entry name" value="Carnitinyl-CoA dehydratase"/>
    <property type="match status" value="1"/>
</dbReference>
<dbReference type="CDD" id="cd06558">
    <property type="entry name" value="crotonase-like"/>
    <property type="match status" value="1"/>
</dbReference>
<reference evidence="8" key="1">
    <citation type="submission" date="2009-04" db="EMBL/GenBank/DDBJ databases">
        <authorList>
            <person name="Weinstock G."/>
            <person name="Sodergren E."/>
            <person name="Clifton S."/>
            <person name="Fulton L."/>
            <person name="Fulton B."/>
            <person name="Courtney L."/>
            <person name="Fronick C."/>
            <person name="Harrison M."/>
            <person name="Strong C."/>
            <person name="Farmer C."/>
            <person name="Delahaunty K."/>
            <person name="Markovic C."/>
            <person name="Hall O."/>
            <person name="Minx P."/>
            <person name="Tomlinson C."/>
            <person name="Mitreva M."/>
            <person name="Nelson J."/>
            <person name="Hou S."/>
            <person name="Wollam A."/>
            <person name="Pepin K.H."/>
            <person name="Johnson M."/>
            <person name="Bhonagiri V."/>
            <person name="Nash W.E."/>
            <person name="Warren W."/>
            <person name="Chinwalla A."/>
            <person name="Mardis E.R."/>
            <person name="Wilson R.K."/>
        </authorList>
    </citation>
    <scope>NUCLEOTIDE SEQUENCE [LARGE SCALE GENOMIC DNA]</scope>
    <source>
        <strain evidence="8">DSM 14600</strain>
    </source>
</reference>
<dbReference type="InterPro" id="IPR014748">
    <property type="entry name" value="Enoyl-CoA_hydra_C"/>
</dbReference>
<dbReference type="InterPro" id="IPR029045">
    <property type="entry name" value="ClpP/crotonase-like_dom_sf"/>
</dbReference>
<dbReference type="EMBL" id="ACIP02000001">
    <property type="protein sequence ID" value="EEP29400.1"/>
    <property type="molecule type" value="Genomic_DNA"/>
</dbReference>
<dbReference type="STRING" id="626523.GCWU000342_00758"/>
<dbReference type="FunFam" id="1.10.12.10:FF:000001">
    <property type="entry name" value="Probable enoyl-CoA hydratase, mitochondrial"/>
    <property type="match status" value="1"/>
</dbReference>
<organism evidence="8 9">
    <name type="scientific">Shuttleworthella satelles DSM 14600</name>
    <dbReference type="NCBI Taxonomy" id="626523"/>
    <lineage>
        <taxon>Bacteria</taxon>
        <taxon>Bacillati</taxon>
        <taxon>Bacillota</taxon>
        <taxon>Clostridia</taxon>
        <taxon>Lachnospirales</taxon>
        <taxon>Lachnospiraceae</taxon>
        <taxon>Shuttleworthella</taxon>
    </lineage>
</organism>
<dbReference type="GO" id="GO:0006635">
    <property type="term" value="P:fatty acid beta-oxidation"/>
    <property type="evidence" value="ECO:0007669"/>
    <property type="project" value="TreeGrafter"/>
</dbReference>
<dbReference type="PROSITE" id="PS00166">
    <property type="entry name" value="ENOYL_COA_HYDRATASE"/>
    <property type="match status" value="1"/>
</dbReference>
<proteinExistence type="inferred from homology"/>
<accession>C4G9V3</accession>
<gene>
    <name evidence="8" type="ORF">GCWU000342_00758</name>
</gene>
<dbReference type="SUPFAM" id="SSF52096">
    <property type="entry name" value="ClpP/crotonase"/>
    <property type="match status" value="1"/>
</dbReference>
<keyword evidence="4" id="KW-0456">Lyase</keyword>
<dbReference type="PANTHER" id="PTHR11941:SF54">
    <property type="entry name" value="ENOYL-COA HYDRATASE, MITOCHONDRIAL"/>
    <property type="match status" value="1"/>
</dbReference>
<dbReference type="EC" id="4.2.1.150" evidence="6"/>
<name>C4G9V3_9FIRM</name>
<evidence type="ECO:0000256" key="6">
    <source>
        <dbReference type="ARBA" id="ARBA00067035"/>
    </source>
</evidence>
<dbReference type="Proteomes" id="UP000003494">
    <property type="component" value="Unassembled WGS sequence"/>
</dbReference>
<evidence type="ECO:0000313" key="8">
    <source>
        <dbReference type="EMBL" id="EEP29400.1"/>
    </source>
</evidence>
<evidence type="ECO:0000256" key="1">
    <source>
        <dbReference type="ARBA" id="ARBA00005086"/>
    </source>
</evidence>
<dbReference type="HOGENOM" id="CLU_009834_7_6_9"/>
<dbReference type="PANTHER" id="PTHR11941">
    <property type="entry name" value="ENOYL-COA HYDRATASE-RELATED"/>
    <property type="match status" value="1"/>
</dbReference>
<protein>
    <recommendedName>
        <fullName evidence="6">short-chain-enoyl-CoA hydratase</fullName>
        <ecNumber evidence="6">4.2.1.150</ecNumber>
    </recommendedName>
</protein>
<sequence>MPRGIAIVLIRRVNMTEFKHLTLDVAEEIATLKISNPKSLNALNTETLEELNVALTEIEARDDIKVLILTGGPCFNKKLGGDDPYRSFVAGADISEMAGFTAPQARAFGIRASKPFFKLMEMRQVTIAAVNGFAFGGGNEIAMACDIRVSSDNALFGQPETGLGIIPGFGGTQRLARLVGMGRAKELIFTCDNIDAQEAYRIGLVNKVVPKEDLYPTCQAMAKKIISKGSYANSIAKAAINNGYDMDIRNAVEMEANLFGVVNDTHDKREGMGAFLEKRAADLTDF</sequence>
<comment type="catalytic activity">
    <reaction evidence="5">
        <text>a short-chain (3S)-3-hydroxyacyl-CoA = a short-chain (2E)-enoyl-CoA + H2O</text>
        <dbReference type="Rhea" id="RHEA:52664"/>
        <dbReference type="ChEBI" id="CHEBI:15377"/>
        <dbReference type="ChEBI" id="CHEBI:87488"/>
        <dbReference type="ChEBI" id="CHEBI:136760"/>
        <dbReference type="EC" id="4.2.1.150"/>
    </reaction>
</comment>